<dbReference type="AlphaFoldDB" id="A0A2N3G620"/>
<evidence type="ECO:0000259" key="2">
    <source>
        <dbReference type="Pfam" id="PF02754"/>
    </source>
</evidence>
<dbReference type="PANTHER" id="PTHR42947">
    <property type="entry name" value="COB--COM HETERODISULFIDE REDUCTASE SUBUNIT B 1"/>
    <property type="match status" value="1"/>
</dbReference>
<evidence type="ECO:0000256" key="1">
    <source>
        <dbReference type="ARBA" id="ARBA00023002"/>
    </source>
</evidence>
<dbReference type="InterPro" id="IPR004017">
    <property type="entry name" value="Cys_rich_dom"/>
</dbReference>
<dbReference type="Pfam" id="PF02754">
    <property type="entry name" value="CCG"/>
    <property type="match status" value="2"/>
</dbReference>
<proteinExistence type="predicted"/>
<dbReference type="GO" id="GO:0016491">
    <property type="term" value="F:oxidoreductase activity"/>
    <property type="evidence" value="ECO:0007669"/>
    <property type="project" value="UniProtKB-KW"/>
</dbReference>
<dbReference type="InterPro" id="IPR051278">
    <property type="entry name" value="HdrB/HdrD_reductase"/>
</dbReference>
<keyword evidence="1" id="KW-0560">Oxidoreductase</keyword>
<accession>A0A2N3G620</accession>
<comment type="caution">
    <text evidence="3">The sequence shown here is derived from an EMBL/GenBank/DDBJ whole genome shotgun (WGS) entry which is preliminary data.</text>
</comment>
<dbReference type="EMBL" id="PHEX01000030">
    <property type="protein sequence ID" value="PKQ28153.1"/>
    <property type="molecule type" value="Genomic_DNA"/>
</dbReference>
<evidence type="ECO:0000313" key="3">
    <source>
        <dbReference type="EMBL" id="PKQ28153.1"/>
    </source>
</evidence>
<feature type="domain" description="Cysteine-rich" evidence="2">
    <location>
        <begin position="150"/>
        <end position="236"/>
    </location>
</feature>
<gene>
    <name evidence="3" type="ORF">CVT63_04265</name>
</gene>
<dbReference type="Gene3D" id="1.20.1050.140">
    <property type="match status" value="1"/>
</dbReference>
<dbReference type="PANTHER" id="PTHR42947:SF1">
    <property type="entry name" value="COB--COM HETERODISULFIDE REDUCTASE SUBUNIT B 1"/>
    <property type="match status" value="1"/>
</dbReference>
<evidence type="ECO:0000313" key="4">
    <source>
        <dbReference type="Proteomes" id="UP000233654"/>
    </source>
</evidence>
<dbReference type="Proteomes" id="UP000233654">
    <property type="component" value="Unassembled WGS sequence"/>
</dbReference>
<name>A0A2N3G620_9ACTN</name>
<protein>
    <submittedName>
        <fullName evidence="3">Heterodisulfide reductase subunit B</fullName>
    </submittedName>
</protein>
<reference evidence="3 4" key="1">
    <citation type="journal article" date="2017" name="ISME J.">
        <title>Potential for microbial H2 and metal transformations associated with novel bacteria and archaea in deep terrestrial subsurface sediments.</title>
        <authorList>
            <person name="Hernsdorf A.W."/>
            <person name="Amano Y."/>
            <person name="Miyakawa K."/>
            <person name="Ise K."/>
            <person name="Suzuki Y."/>
            <person name="Anantharaman K."/>
            <person name="Probst A."/>
            <person name="Burstein D."/>
            <person name="Thomas B.C."/>
            <person name="Banfield J.F."/>
        </authorList>
    </citation>
    <scope>NUCLEOTIDE SEQUENCE [LARGE SCALE GENOMIC DNA]</scope>
    <source>
        <strain evidence="3">HGW-Actinobacteria-3</strain>
    </source>
</reference>
<feature type="domain" description="Cysteine-rich" evidence="2">
    <location>
        <begin position="7"/>
        <end position="87"/>
    </location>
</feature>
<sequence>MKRFSFSYFPGCSQRGSAEEFGLSTKAVCRALGIELEELPDWNCCGASSAHMTNDLLAVTLPGRDLALARQAGKDMLVVCVGCYSRMKVSQKRMLEDEACARKVESILGMNPRFTGKVRHLLDVMANDVGAQEIKPWLRADLSGLKAAPYYGCLLARPLEFGCCDSVENPRDLDRLLEAIGVEARPWSFKTDCCGASLSLTRSDIVSKMVNKLFIRAQEAGANCIVTACPMCMANLETRQQPAKFSFKVPHKMPVFYFTELLGLAMGLDSDDWFKSHVISPMRLLKELNLTA</sequence>
<organism evidence="3 4">
    <name type="scientific">Candidatus Anoxymicrobium japonicum</name>
    <dbReference type="NCBI Taxonomy" id="2013648"/>
    <lineage>
        <taxon>Bacteria</taxon>
        <taxon>Bacillati</taxon>
        <taxon>Actinomycetota</taxon>
        <taxon>Candidatus Geothermincolia</taxon>
        <taxon>Candidatus Geothermincolales</taxon>
        <taxon>Candidatus Anoxymicrobiaceae</taxon>
        <taxon>Candidatus Anoxymicrobium</taxon>
    </lineage>
</organism>